<dbReference type="Pfam" id="PF13409">
    <property type="entry name" value="GST_N_2"/>
    <property type="match status" value="1"/>
</dbReference>
<name>A0A840AU70_9HYPH</name>
<comment type="caution">
    <text evidence="2">The sequence shown here is derived from an EMBL/GenBank/DDBJ whole genome shotgun (WGS) entry which is preliminary data.</text>
</comment>
<dbReference type="PANTHER" id="PTHR42673">
    <property type="entry name" value="MALEYLACETOACETATE ISOMERASE"/>
    <property type="match status" value="1"/>
</dbReference>
<accession>A0A840AU70</accession>
<proteinExistence type="predicted"/>
<dbReference type="EC" id="2.5.1.18" evidence="2"/>
<dbReference type="GO" id="GO:0006559">
    <property type="term" value="P:L-phenylalanine catabolic process"/>
    <property type="evidence" value="ECO:0007669"/>
    <property type="project" value="TreeGrafter"/>
</dbReference>
<sequence length="214" mass="23527">MADFSIVLGTRIWSTWSMRPWLVLHRTGASFDETVIRLRADDTVAQVAAVSPSGLVPLLTDHRFGAPIQVWDSLAICEYLAESFPEKNLWPADRAARAVARSVSAEMHSGFARLRHSLAMDLFAEKPGEGYGDEGVAAQVARIDAIFRDCRARFGASGPYLFGAWSIADAMFAPVASRFRTYRPPLSDVAAGYVETITGDAGFRAWEDAARREL</sequence>
<dbReference type="GO" id="GO:0006749">
    <property type="term" value="P:glutathione metabolic process"/>
    <property type="evidence" value="ECO:0007669"/>
    <property type="project" value="TreeGrafter"/>
</dbReference>
<dbReference type="Gene3D" id="3.40.30.10">
    <property type="entry name" value="Glutaredoxin"/>
    <property type="match status" value="1"/>
</dbReference>
<gene>
    <name evidence="2" type="ORF">GGR25_004208</name>
</gene>
<dbReference type="InterPro" id="IPR004045">
    <property type="entry name" value="Glutathione_S-Trfase_N"/>
</dbReference>
<feature type="domain" description="GST N-terminal" evidence="1">
    <location>
        <begin position="4"/>
        <end position="88"/>
    </location>
</feature>
<evidence type="ECO:0000313" key="2">
    <source>
        <dbReference type="EMBL" id="MBB3933144.1"/>
    </source>
</evidence>
<dbReference type="EMBL" id="JACIDS010000005">
    <property type="protein sequence ID" value="MBB3933144.1"/>
    <property type="molecule type" value="Genomic_DNA"/>
</dbReference>
<evidence type="ECO:0000259" key="1">
    <source>
        <dbReference type="PROSITE" id="PS50404"/>
    </source>
</evidence>
<dbReference type="InterPro" id="IPR036249">
    <property type="entry name" value="Thioredoxin-like_sf"/>
</dbReference>
<dbReference type="SUPFAM" id="SSF47616">
    <property type="entry name" value="GST C-terminal domain-like"/>
    <property type="match status" value="1"/>
</dbReference>
<dbReference type="PROSITE" id="PS50404">
    <property type="entry name" value="GST_NTER"/>
    <property type="match status" value="1"/>
</dbReference>
<keyword evidence="3" id="KW-1185">Reference proteome</keyword>
<dbReference type="PANTHER" id="PTHR42673:SF4">
    <property type="entry name" value="MALEYLACETOACETATE ISOMERASE"/>
    <property type="match status" value="1"/>
</dbReference>
<dbReference type="Proteomes" id="UP000553963">
    <property type="component" value="Unassembled WGS sequence"/>
</dbReference>
<dbReference type="GO" id="GO:0004364">
    <property type="term" value="F:glutathione transferase activity"/>
    <property type="evidence" value="ECO:0007669"/>
    <property type="project" value="UniProtKB-EC"/>
</dbReference>
<dbReference type="Pfam" id="PF13410">
    <property type="entry name" value="GST_C_2"/>
    <property type="match status" value="1"/>
</dbReference>
<protein>
    <submittedName>
        <fullName evidence="2">Glutathione S-transferase</fullName>
        <ecNumber evidence="2">2.5.1.18</ecNumber>
    </submittedName>
</protein>
<dbReference type="AlphaFoldDB" id="A0A840AU70"/>
<dbReference type="GO" id="GO:0016034">
    <property type="term" value="F:maleylacetoacetate isomerase activity"/>
    <property type="evidence" value="ECO:0007669"/>
    <property type="project" value="TreeGrafter"/>
</dbReference>
<keyword evidence="2" id="KW-0808">Transferase</keyword>
<dbReference type="SUPFAM" id="SSF52833">
    <property type="entry name" value="Thioredoxin-like"/>
    <property type="match status" value="1"/>
</dbReference>
<organism evidence="2 3">
    <name type="scientific">Kaistia hirudinis</name>
    <dbReference type="NCBI Taxonomy" id="1293440"/>
    <lineage>
        <taxon>Bacteria</taxon>
        <taxon>Pseudomonadati</taxon>
        <taxon>Pseudomonadota</taxon>
        <taxon>Alphaproteobacteria</taxon>
        <taxon>Hyphomicrobiales</taxon>
        <taxon>Kaistiaceae</taxon>
        <taxon>Kaistia</taxon>
    </lineage>
</organism>
<dbReference type="Gene3D" id="1.20.1050.10">
    <property type="match status" value="1"/>
</dbReference>
<reference evidence="2 3" key="1">
    <citation type="submission" date="2020-08" db="EMBL/GenBank/DDBJ databases">
        <title>Genomic Encyclopedia of Type Strains, Phase IV (KMG-IV): sequencing the most valuable type-strain genomes for metagenomic binning, comparative biology and taxonomic classification.</title>
        <authorList>
            <person name="Goeker M."/>
        </authorList>
    </citation>
    <scope>NUCLEOTIDE SEQUENCE [LARGE SCALE GENOMIC DNA]</scope>
    <source>
        <strain evidence="2 3">DSM 25966</strain>
    </source>
</reference>
<dbReference type="InterPro" id="IPR040079">
    <property type="entry name" value="Glutathione_S-Trfase"/>
</dbReference>
<dbReference type="CDD" id="cd03194">
    <property type="entry name" value="GST_C_3"/>
    <property type="match status" value="1"/>
</dbReference>
<dbReference type="RefSeq" id="WP_343068126.1">
    <property type="nucleotide sequence ID" value="NZ_JACIDS010000005.1"/>
</dbReference>
<dbReference type="InterPro" id="IPR036282">
    <property type="entry name" value="Glutathione-S-Trfase_C_sf"/>
</dbReference>
<evidence type="ECO:0000313" key="3">
    <source>
        <dbReference type="Proteomes" id="UP000553963"/>
    </source>
</evidence>
<dbReference type="SFLD" id="SFLDS00019">
    <property type="entry name" value="Glutathione_Transferase_(cytos"/>
    <property type="match status" value="1"/>
</dbReference>